<name>A0A7J7GW88_CAMSI</name>
<dbReference type="EMBL" id="JACBKZ010000008">
    <property type="protein sequence ID" value="KAF5944920.1"/>
    <property type="molecule type" value="Genomic_DNA"/>
</dbReference>
<accession>A0A7J7GW88</accession>
<comment type="caution">
    <text evidence="1">The sequence shown here is derived from an EMBL/GenBank/DDBJ whole genome shotgun (WGS) entry which is preliminary data.</text>
</comment>
<sequence>MGNTLVPGEGKIGANWEGPYKITGLASKGAYHLEDLDGKGVPWPWNAANLKLHPEKVIVVHIFIWGVEYDNFGFFSYVDQIGWKTYDAIVGDITILADRFEHVDFTQPFLLSGLTMIVLVKTKEAKAWMFTETIHYRDVDCDCSLNDLHNVCCLVLGTSIQS</sequence>
<evidence type="ECO:0000313" key="1">
    <source>
        <dbReference type="EMBL" id="KAF5944920.1"/>
    </source>
</evidence>
<keyword evidence="2" id="KW-1185">Reference proteome</keyword>
<reference evidence="2" key="1">
    <citation type="journal article" date="2020" name="Nat. Commun.">
        <title>Genome assembly of wild tea tree DASZ reveals pedigree and selection history of tea varieties.</title>
        <authorList>
            <person name="Zhang W."/>
            <person name="Zhang Y."/>
            <person name="Qiu H."/>
            <person name="Guo Y."/>
            <person name="Wan H."/>
            <person name="Zhang X."/>
            <person name="Scossa F."/>
            <person name="Alseekh S."/>
            <person name="Zhang Q."/>
            <person name="Wang P."/>
            <person name="Xu L."/>
            <person name="Schmidt M.H."/>
            <person name="Jia X."/>
            <person name="Li D."/>
            <person name="Zhu A."/>
            <person name="Guo F."/>
            <person name="Chen W."/>
            <person name="Ni D."/>
            <person name="Usadel B."/>
            <person name="Fernie A.R."/>
            <person name="Wen W."/>
        </authorList>
    </citation>
    <scope>NUCLEOTIDE SEQUENCE [LARGE SCALE GENOMIC DNA]</scope>
    <source>
        <strain evidence="2">cv. G240</strain>
    </source>
</reference>
<proteinExistence type="predicted"/>
<dbReference type="InterPro" id="IPR015683">
    <property type="entry name" value="Ionotropic_Glu_rcpt"/>
</dbReference>
<dbReference type="Proteomes" id="UP000593564">
    <property type="component" value="Unassembled WGS sequence"/>
</dbReference>
<gene>
    <name evidence="1" type="ORF">HYC85_018997</name>
</gene>
<dbReference type="AlphaFoldDB" id="A0A7J7GW88"/>
<protein>
    <submittedName>
        <fullName evidence="1">Uncharacterized protein</fullName>
    </submittedName>
</protein>
<reference evidence="1 2" key="2">
    <citation type="submission" date="2020-07" db="EMBL/GenBank/DDBJ databases">
        <title>Genome assembly of wild tea tree DASZ reveals pedigree and selection history of tea varieties.</title>
        <authorList>
            <person name="Zhang W."/>
        </authorList>
    </citation>
    <scope>NUCLEOTIDE SEQUENCE [LARGE SCALE GENOMIC DNA]</scope>
    <source>
        <strain evidence="2">cv. G240</strain>
        <tissue evidence="1">Leaf</tissue>
    </source>
</reference>
<dbReference type="Gene3D" id="3.40.190.10">
    <property type="entry name" value="Periplasmic binding protein-like II"/>
    <property type="match status" value="1"/>
</dbReference>
<evidence type="ECO:0000313" key="2">
    <source>
        <dbReference type="Proteomes" id="UP000593564"/>
    </source>
</evidence>
<organism evidence="1 2">
    <name type="scientific">Camellia sinensis</name>
    <name type="common">Tea plant</name>
    <name type="synonym">Thea sinensis</name>
    <dbReference type="NCBI Taxonomy" id="4442"/>
    <lineage>
        <taxon>Eukaryota</taxon>
        <taxon>Viridiplantae</taxon>
        <taxon>Streptophyta</taxon>
        <taxon>Embryophyta</taxon>
        <taxon>Tracheophyta</taxon>
        <taxon>Spermatophyta</taxon>
        <taxon>Magnoliopsida</taxon>
        <taxon>eudicotyledons</taxon>
        <taxon>Gunneridae</taxon>
        <taxon>Pentapetalae</taxon>
        <taxon>asterids</taxon>
        <taxon>Ericales</taxon>
        <taxon>Theaceae</taxon>
        <taxon>Camellia</taxon>
    </lineage>
</organism>
<dbReference type="PANTHER" id="PTHR18966">
    <property type="entry name" value="IONOTROPIC GLUTAMATE RECEPTOR"/>
    <property type="match status" value="1"/>
</dbReference>
<dbReference type="SUPFAM" id="SSF53850">
    <property type="entry name" value="Periplasmic binding protein-like II"/>
    <property type="match status" value="1"/>
</dbReference>